<dbReference type="Pfam" id="PF00486">
    <property type="entry name" value="Trans_reg_C"/>
    <property type="match status" value="1"/>
</dbReference>
<gene>
    <name evidence="5" type="ORF">KIH74_30410</name>
</gene>
<accession>A0ABS5TQA9</accession>
<dbReference type="SUPFAM" id="SSF48452">
    <property type="entry name" value="TPR-like"/>
    <property type="match status" value="2"/>
</dbReference>
<dbReference type="PROSITE" id="PS51755">
    <property type="entry name" value="OMPR_PHOB"/>
    <property type="match status" value="1"/>
</dbReference>
<evidence type="ECO:0000256" key="2">
    <source>
        <dbReference type="ARBA" id="ARBA00023125"/>
    </source>
</evidence>
<dbReference type="EMBL" id="JAHBAY010000016">
    <property type="protein sequence ID" value="MBT0773297.1"/>
    <property type="molecule type" value="Genomic_DNA"/>
</dbReference>
<comment type="similarity">
    <text evidence="1">Belongs to the AfsR/DnrI/RedD regulatory family.</text>
</comment>
<dbReference type="InterPro" id="IPR016032">
    <property type="entry name" value="Sig_transdc_resp-reg_C-effctor"/>
</dbReference>
<dbReference type="InterPro" id="IPR027417">
    <property type="entry name" value="P-loop_NTPase"/>
</dbReference>
<dbReference type="InterPro" id="IPR011990">
    <property type="entry name" value="TPR-like_helical_dom_sf"/>
</dbReference>
<keyword evidence="2 3" id="KW-0238">DNA-binding</keyword>
<dbReference type="InterPro" id="IPR005158">
    <property type="entry name" value="BTAD"/>
</dbReference>
<sequence length="1042" mass="111736">MQIGILGTFEVRGDDGVAIEVPGARLRGVLVALALRPGQVVPKSSLVEWVWGEQPPGDASNALQRLVSRLRRVLPGGVIEGGTDGYRLRVLPEDVDAVRFEQLMAGSRNHVRPGEVLREALGLWRGPALHDVDLTGSAPFDAALTRLEQLRLGAVEDWARAEEPGPALVSELTGLVAAHPLREPLAAALMRALAGAGRGSEALLVYERTRQALADELGADPSAELSALHLELLRGTPPPRKAAPRTARRHNLRAELTSFIGREHDLAQVRELLGRHRLVTLIGPGGAGKTRLAVESARPAADDLPDGAWLVELAPVTAGGDVAPAALAALGLRDTMLGEATGDSPRERLVAAVRDREMLLVLDNCEHVIEQVAALAHQLLGECPRLRVLATSREVLGLTGETLWPVVPLNLPAEQADPDQIGSSPAVRLLCDRALAVRPGLVLDASTAGTMARIARALDGMPLAIELAAARLRTMTPEQLASRLDDRFRLLTGGSRAALPRHRTLRAVIDWSWQLLTGPEQLVLRRLSVLPGGATLEAAEWVCRAGEAPDVLDLLTALTEKSLLVTEDTAGPRYRMLGTVREYSAQRLAEAGEETAARQALLAYVTDLAETADPQLRRRDQLLWLERLGAEHDNVSAAMRDALAAGDAAGAMRLAAAAGWYWWLSGHRAEGNTYLTAAAGLEGAVPDGVRAMVYALVSTFLSSGRNDERDAAQWIHQAHELASRTACSSPLLELTAPLEVLLTAPQEYLSAFEPLLASDDPWVRALARLQLGKLRIMHGHGGLDADAHLATALAEFQALGERFGISFARTELADRLAVRGDLAGACEHYEQAVTAVTEIGALDDVIRMRARQAQLYRLMGDPDAAAAALAEARRCARKVTWPEALAELALAEAELARWDDDPGEVLRRLDVVHHVLGEAADAPNLRAARHDLLGYLATDLEQARAHRAAACAAAAESGIPPVVAQVLVGVADLALRMDRPDQAARLLGAGVAMKGLTDRSHPDLARIEDAARRRLGEELFAETTREGRESDWTELTGVTLAG</sequence>
<dbReference type="PANTHER" id="PTHR47691">
    <property type="entry name" value="REGULATOR-RELATED"/>
    <property type="match status" value="1"/>
</dbReference>
<dbReference type="InterPro" id="IPR058852">
    <property type="entry name" value="HTH_77"/>
</dbReference>
<dbReference type="CDD" id="cd15831">
    <property type="entry name" value="BTAD"/>
    <property type="match status" value="1"/>
</dbReference>
<keyword evidence="6" id="KW-1185">Reference proteome</keyword>
<dbReference type="SMART" id="SM01043">
    <property type="entry name" value="BTAD"/>
    <property type="match status" value="1"/>
</dbReference>
<evidence type="ECO:0000313" key="5">
    <source>
        <dbReference type="EMBL" id="MBT0773297.1"/>
    </source>
</evidence>
<dbReference type="Pfam" id="PF03704">
    <property type="entry name" value="BTAD"/>
    <property type="match status" value="1"/>
</dbReference>
<dbReference type="Pfam" id="PF25872">
    <property type="entry name" value="HTH_77"/>
    <property type="match status" value="1"/>
</dbReference>
<organism evidence="5 6">
    <name type="scientific">Kineosporia corallincola</name>
    <dbReference type="NCBI Taxonomy" id="2835133"/>
    <lineage>
        <taxon>Bacteria</taxon>
        <taxon>Bacillati</taxon>
        <taxon>Actinomycetota</taxon>
        <taxon>Actinomycetes</taxon>
        <taxon>Kineosporiales</taxon>
        <taxon>Kineosporiaceae</taxon>
        <taxon>Kineosporia</taxon>
    </lineage>
</organism>
<dbReference type="RefSeq" id="WP_214159834.1">
    <property type="nucleotide sequence ID" value="NZ_JAHBAY010000016.1"/>
</dbReference>
<comment type="caution">
    <text evidence="5">The sequence shown here is derived from an EMBL/GenBank/DDBJ whole genome shotgun (WGS) entry which is preliminary data.</text>
</comment>
<dbReference type="PRINTS" id="PR00364">
    <property type="entry name" value="DISEASERSIST"/>
</dbReference>
<dbReference type="PANTHER" id="PTHR47691:SF3">
    <property type="entry name" value="HTH-TYPE TRANSCRIPTIONAL REGULATOR RV0890C-RELATED"/>
    <property type="match status" value="1"/>
</dbReference>
<dbReference type="InterPro" id="IPR036388">
    <property type="entry name" value="WH-like_DNA-bd_sf"/>
</dbReference>
<dbReference type="Gene3D" id="1.25.40.10">
    <property type="entry name" value="Tetratricopeptide repeat domain"/>
    <property type="match status" value="2"/>
</dbReference>
<dbReference type="SMART" id="SM00862">
    <property type="entry name" value="Trans_reg_C"/>
    <property type="match status" value="1"/>
</dbReference>
<dbReference type="Gene3D" id="1.10.10.10">
    <property type="entry name" value="Winged helix-like DNA-binding domain superfamily/Winged helix DNA-binding domain"/>
    <property type="match status" value="1"/>
</dbReference>
<evidence type="ECO:0000256" key="3">
    <source>
        <dbReference type="PROSITE-ProRule" id="PRU01091"/>
    </source>
</evidence>
<reference evidence="5 6" key="1">
    <citation type="submission" date="2021-05" db="EMBL/GenBank/DDBJ databases">
        <title>Kineosporia and Streptomyces sp. nov. two new marine actinobacteria isolated from Coral.</title>
        <authorList>
            <person name="Buangrab K."/>
            <person name="Sutthacheep M."/>
            <person name="Yeemin T."/>
            <person name="Harunari E."/>
            <person name="Igarashi Y."/>
            <person name="Kanchanasin P."/>
            <person name="Tanasupawat S."/>
            <person name="Phongsopitanun W."/>
        </authorList>
    </citation>
    <scope>NUCLEOTIDE SEQUENCE [LARGE SCALE GENOMIC DNA]</scope>
    <source>
        <strain evidence="5 6">J2-2</strain>
    </source>
</reference>
<dbReference type="Proteomes" id="UP001197247">
    <property type="component" value="Unassembled WGS sequence"/>
</dbReference>
<feature type="domain" description="OmpR/PhoB-type" evidence="4">
    <location>
        <begin position="1"/>
        <end position="90"/>
    </location>
</feature>
<feature type="DNA-binding region" description="OmpR/PhoB-type" evidence="3">
    <location>
        <begin position="1"/>
        <end position="90"/>
    </location>
</feature>
<dbReference type="InterPro" id="IPR001867">
    <property type="entry name" value="OmpR/PhoB-type_DNA-bd"/>
</dbReference>
<name>A0ABS5TQA9_9ACTN</name>
<evidence type="ECO:0000313" key="6">
    <source>
        <dbReference type="Proteomes" id="UP001197247"/>
    </source>
</evidence>
<evidence type="ECO:0000259" key="4">
    <source>
        <dbReference type="PROSITE" id="PS51755"/>
    </source>
</evidence>
<proteinExistence type="inferred from homology"/>
<dbReference type="SUPFAM" id="SSF46894">
    <property type="entry name" value="C-terminal effector domain of the bipartite response regulators"/>
    <property type="match status" value="1"/>
</dbReference>
<protein>
    <submittedName>
        <fullName evidence="5">Winged helix-turn-helix domain-containing protein</fullName>
    </submittedName>
</protein>
<evidence type="ECO:0000256" key="1">
    <source>
        <dbReference type="ARBA" id="ARBA00005820"/>
    </source>
</evidence>
<dbReference type="SUPFAM" id="SSF52540">
    <property type="entry name" value="P-loop containing nucleoside triphosphate hydrolases"/>
    <property type="match status" value="1"/>
</dbReference>